<proteinExistence type="predicted"/>
<dbReference type="EMBL" id="MU277197">
    <property type="protein sequence ID" value="KAI0064895.1"/>
    <property type="molecule type" value="Genomic_DNA"/>
</dbReference>
<keyword evidence="2" id="KW-1185">Reference proteome</keyword>
<name>A0ACB8T804_9AGAM</name>
<evidence type="ECO:0000313" key="2">
    <source>
        <dbReference type="Proteomes" id="UP000814140"/>
    </source>
</evidence>
<protein>
    <submittedName>
        <fullName evidence="1">Uncharacterized protein</fullName>
    </submittedName>
</protein>
<reference evidence="1" key="1">
    <citation type="submission" date="2021-03" db="EMBL/GenBank/DDBJ databases">
        <authorList>
            <consortium name="DOE Joint Genome Institute"/>
            <person name="Ahrendt S."/>
            <person name="Looney B.P."/>
            <person name="Miyauchi S."/>
            <person name="Morin E."/>
            <person name="Drula E."/>
            <person name="Courty P.E."/>
            <person name="Chicoki N."/>
            <person name="Fauchery L."/>
            <person name="Kohler A."/>
            <person name="Kuo A."/>
            <person name="Labutti K."/>
            <person name="Pangilinan J."/>
            <person name="Lipzen A."/>
            <person name="Riley R."/>
            <person name="Andreopoulos W."/>
            <person name="He G."/>
            <person name="Johnson J."/>
            <person name="Barry K.W."/>
            <person name="Grigoriev I.V."/>
            <person name="Nagy L."/>
            <person name="Hibbett D."/>
            <person name="Henrissat B."/>
            <person name="Matheny P.B."/>
            <person name="Labbe J."/>
            <person name="Martin F."/>
        </authorList>
    </citation>
    <scope>NUCLEOTIDE SEQUENCE</scope>
    <source>
        <strain evidence="1">HHB10654</strain>
    </source>
</reference>
<reference evidence="1" key="2">
    <citation type="journal article" date="2022" name="New Phytol.">
        <title>Evolutionary transition to the ectomycorrhizal habit in the genomes of a hyperdiverse lineage of mushroom-forming fungi.</title>
        <authorList>
            <person name="Looney B."/>
            <person name="Miyauchi S."/>
            <person name="Morin E."/>
            <person name="Drula E."/>
            <person name="Courty P.E."/>
            <person name="Kohler A."/>
            <person name="Kuo A."/>
            <person name="LaButti K."/>
            <person name="Pangilinan J."/>
            <person name="Lipzen A."/>
            <person name="Riley R."/>
            <person name="Andreopoulos W."/>
            <person name="He G."/>
            <person name="Johnson J."/>
            <person name="Nolan M."/>
            <person name="Tritt A."/>
            <person name="Barry K.W."/>
            <person name="Grigoriev I.V."/>
            <person name="Nagy L.G."/>
            <person name="Hibbett D."/>
            <person name="Henrissat B."/>
            <person name="Matheny P.B."/>
            <person name="Labbe J."/>
            <person name="Martin F.M."/>
        </authorList>
    </citation>
    <scope>NUCLEOTIDE SEQUENCE</scope>
    <source>
        <strain evidence="1">HHB10654</strain>
    </source>
</reference>
<comment type="caution">
    <text evidence="1">The sequence shown here is derived from an EMBL/GenBank/DDBJ whole genome shotgun (WGS) entry which is preliminary data.</text>
</comment>
<sequence>MLHSTASPRKFRCPSTPAKLTSSSPKEKQEKADAVFCDGQFAPGHSNPYLSGCELGFAIRPLS</sequence>
<organism evidence="1 2">
    <name type="scientific">Artomyces pyxidatus</name>
    <dbReference type="NCBI Taxonomy" id="48021"/>
    <lineage>
        <taxon>Eukaryota</taxon>
        <taxon>Fungi</taxon>
        <taxon>Dikarya</taxon>
        <taxon>Basidiomycota</taxon>
        <taxon>Agaricomycotina</taxon>
        <taxon>Agaricomycetes</taxon>
        <taxon>Russulales</taxon>
        <taxon>Auriscalpiaceae</taxon>
        <taxon>Artomyces</taxon>
    </lineage>
</organism>
<accession>A0ACB8T804</accession>
<evidence type="ECO:0000313" key="1">
    <source>
        <dbReference type="EMBL" id="KAI0064895.1"/>
    </source>
</evidence>
<dbReference type="Proteomes" id="UP000814140">
    <property type="component" value="Unassembled WGS sequence"/>
</dbReference>
<gene>
    <name evidence="1" type="ORF">BV25DRAFT_1822669</name>
</gene>